<dbReference type="AlphaFoldDB" id="A0A923LUT6"/>
<dbReference type="Pfam" id="PF02602">
    <property type="entry name" value="HEM4"/>
    <property type="match status" value="1"/>
</dbReference>
<dbReference type="InterPro" id="IPR014776">
    <property type="entry name" value="4pyrrole_Mease_sub2"/>
</dbReference>
<dbReference type="NCBIfam" id="TIGR01469">
    <property type="entry name" value="cobA_cysG_Cterm"/>
    <property type="match status" value="1"/>
</dbReference>
<evidence type="ECO:0000256" key="1">
    <source>
        <dbReference type="ARBA" id="ARBA00012162"/>
    </source>
</evidence>
<comment type="caution">
    <text evidence="9">The sequence shown here is derived from an EMBL/GenBank/DDBJ whole genome shotgun (WGS) entry which is preliminary data.</text>
</comment>
<organism evidence="9 10">
    <name type="scientific">Agathobaculum faecis</name>
    <dbReference type="NCBI Taxonomy" id="2763013"/>
    <lineage>
        <taxon>Bacteria</taxon>
        <taxon>Bacillati</taxon>
        <taxon>Bacillota</taxon>
        <taxon>Clostridia</taxon>
        <taxon>Eubacteriales</taxon>
        <taxon>Butyricicoccaceae</taxon>
        <taxon>Agathobaculum</taxon>
    </lineage>
</organism>
<dbReference type="Gene3D" id="3.40.50.10090">
    <property type="match status" value="2"/>
</dbReference>
<dbReference type="FunFam" id="3.30.950.10:FF:000001">
    <property type="entry name" value="Siroheme synthase"/>
    <property type="match status" value="1"/>
</dbReference>
<keyword evidence="4" id="KW-0949">S-adenosyl-L-methionine</keyword>
<dbReference type="GO" id="GO:0004851">
    <property type="term" value="F:uroporphyrin-III C-methyltransferase activity"/>
    <property type="evidence" value="ECO:0007669"/>
    <property type="project" value="UniProtKB-EC"/>
</dbReference>
<reference evidence="9" key="1">
    <citation type="submission" date="2020-08" db="EMBL/GenBank/DDBJ databases">
        <title>Genome public.</title>
        <authorList>
            <person name="Liu C."/>
            <person name="Sun Q."/>
        </authorList>
    </citation>
    <scope>NUCLEOTIDE SEQUENCE</scope>
    <source>
        <strain evidence="9">NSJ-28</strain>
    </source>
</reference>
<dbReference type="GO" id="GO:0032259">
    <property type="term" value="P:methylation"/>
    <property type="evidence" value="ECO:0007669"/>
    <property type="project" value="UniProtKB-KW"/>
</dbReference>
<dbReference type="InterPro" id="IPR003754">
    <property type="entry name" value="4pyrrol_synth_uPrphyn_synth"/>
</dbReference>
<dbReference type="InterPro" id="IPR014777">
    <property type="entry name" value="4pyrrole_Mease_sub1"/>
</dbReference>
<evidence type="ECO:0000259" key="7">
    <source>
        <dbReference type="Pfam" id="PF00590"/>
    </source>
</evidence>
<dbReference type="GO" id="GO:0019354">
    <property type="term" value="P:siroheme biosynthetic process"/>
    <property type="evidence" value="ECO:0007669"/>
    <property type="project" value="InterPro"/>
</dbReference>
<dbReference type="RefSeq" id="WP_054326993.1">
    <property type="nucleotide sequence ID" value="NZ_JACOPL010000008.1"/>
</dbReference>
<evidence type="ECO:0000259" key="8">
    <source>
        <dbReference type="Pfam" id="PF02602"/>
    </source>
</evidence>
<dbReference type="CDD" id="cd06578">
    <property type="entry name" value="HemD"/>
    <property type="match status" value="1"/>
</dbReference>
<comment type="similarity">
    <text evidence="6">Belongs to the precorrin methyltransferase family.</text>
</comment>
<evidence type="ECO:0000256" key="2">
    <source>
        <dbReference type="ARBA" id="ARBA00022603"/>
    </source>
</evidence>
<dbReference type="Pfam" id="PF00590">
    <property type="entry name" value="TP_methylase"/>
    <property type="match status" value="1"/>
</dbReference>
<dbReference type="GO" id="GO:0004852">
    <property type="term" value="F:uroporphyrinogen-III synthase activity"/>
    <property type="evidence" value="ECO:0007669"/>
    <property type="project" value="InterPro"/>
</dbReference>
<dbReference type="SUPFAM" id="SSF69618">
    <property type="entry name" value="HemD-like"/>
    <property type="match status" value="1"/>
</dbReference>
<evidence type="ECO:0000256" key="4">
    <source>
        <dbReference type="ARBA" id="ARBA00022691"/>
    </source>
</evidence>
<dbReference type="Gene3D" id="3.30.950.10">
    <property type="entry name" value="Methyltransferase, Cobalt-precorrin-4 Transmethylase, Domain 2"/>
    <property type="match status" value="1"/>
</dbReference>
<feature type="domain" description="Tetrapyrrole biosynthesis uroporphyrinogen III synthase" evidence="8">
    <location>
        <begin position="266"/>
        <end position="489"/>
    </location>
</feature>
<gene>
    <name evidence="9" type="primary">cobA</name>
    <name evidence="9" type="ORF">H8S45_09810</name>
</gene>
<dbReference type="NCBIfam" id="NF004790">
    <property type="entry name" value="PRK06136.1"/>
    <property type="match status" value="1"/>
</dbReference>
<sequence>MTGTVTLVGAGPGGRGLLTLAGAEAIAQADAVVYDRLVDGSVLDLLPLHAVRVDVGKESGRHPVPQDQINEILVCLARQGKTVVRLKGGDCYLFGRGGEECEYLRENGVPFRVIPGVTSAFAAPAFAGIPVTHRDCCSSVHIVTAHARAGRALKIDFASLVRLDGTLVFLMGLSALEQVTDGLLTAGIAPDMPAAVIENGARGTQRKVVATIAGLADRVRAAGLRSPALIVVGRVCGLSDTLDWFTSLPLHGKTVVVTRPRGRAGTLAARLRALGAEVTEAPCIETVERTDTRPLADALDQRHDWAVFTSPAGVQAAVHALRALGRDLRALYGMKLAAIGRGTADALADCGLTADLLPRQYDGAHLADALISAMPQGGAALLLRAAQGGRLLPEKLAAAGVRVTDVPLYDTVYRCEKADAIRALLEQGAADVVTFTSASTVEGFVQAVGAAGCAGFTALCIGGQTAQAARRYGMNVKVAANATIEDMIACLLEGV</sequence>
<dbReference type="CDD" id="cd11642">
    <property type="entry name" value="SUMT"/>
    <property type="match status" value="1"/>
</dbReference>
<evidence type="ECO:0000256" key="6">
    <source>
        <dbReference type="RuleBase" id="RU003960"/>
    </source>
</evidence>
<dbReference type="SUPFAM" id="SSF53790">
    <property type="entry name" value="Tetrapyrrole methylase"/>
    <property type="match status" value="1"/>
</dbReference>
<dbReference type="InterPro" id="IPR006366">
    <property type="entry name" value="CobA/CysG_C"/>
</dbReference>
<protein>
    <recommendedName>
        <fullName evidence="1">uroporphyrinogen-III C-methyltransferase</fullName>
        <ecNumber evidence="1">2.1.1.107</ecNumber>
    </recommendedName>
</protein>
<keyword evidence="3 6" id="KW-0808">Transferase</keyword>
<evidence type="ECO:0000256" key="5">
    <source>
        <dbReference type="ARBA" id="ARBA00023244"/>
    </source>
</evidence>
<dbReference type="PANTHER" id="PTHR45790">
    <property type="entry name" value="SIROHEME SYNTHASE-RELATED"/>
    <property type="match status" value="1"/>
</dbReference>
<dbReference type="EMBL" id="JACOPL010000008">
    <property type="protein sequence ID" value="MBC5725750.1"/>
    <property type="molecule type" value="Genomic_DNA"/>
</dbReference>
<dbReference type="Gene3D" id="3.40.1010.10">
    <property type="entry name" value="Cobalt-precorrin-4 Transmethylase, Domain 1"/>
    <property type="match status" value="1"/>
</dbReference>
<accession>A0A923LUT6</accession>
<dbReference type="FunFam" id="3.40.1010.10:FF:000001">
    <property type="entry name" value="Siroheme synthase"/>
    <property type="match status" value="1"/>
</dbReference>
<dbReference type="InterPro" id="IPR003043">
    <property type="entry name" value="Uropor_MeTrfase_CS"/>
</dbReference>
<evidence type="ECO:0000256" key="3">
    <source>
        <dbReference type="ARBA" id="ARBA00022679"/>
    </source>
</evidence>
<name>A0A923LUT6_9FIRM</name>
<keyword evidence="2 6" id="KW-0489">Methyltransferase</keyword>
<evidence type="ECO:0000313" key="9">
    <source>
        <dbReference type="EMBL" id="MBC5725750.1"/>
    </source>
</evidence>
<dbReference type="PANTHER" id="PTHR45790:SF3">
    <property type="entry name" value="S-ADENOSYL-L-METHIONINE-DEPENDENT UROPORPHYRINOGEN III METHYLTRANSFERASE, CHLOROPLASTIC"/>
    <property type="match status" value="1"/>
</dbReference>
<evidence type="ECO:0000313" key="10">
    <source>
        <dbReference type="Proteomes" id="UP000606499"/>
    </source>
</evidence>
<dbReference type="InterPro" id="IPR050161">
    <property type="entry name" value="Siro_Cobalamin_biosynth"/>
</dbReference>
<dbReference type="Proteomes" id="UP000606499">
    <property type="component" value="Unassembled WGS sequence"/>
</dbReference>
<feature type="domain" description="Tetrapyrrole methylase" evidence="7">
    <location>
        <begin position="4"/>
        <end position="215"/>
    </location>
</feature>
<dbReference type="InterPro" id="IPR036108">
    <property type="entry name" value="4pyrrol_syn_uPrphyn_synt_sf"/>
</dbReference>
<dbReference type="EC" id="2.1.1.107" evidence="1"/>
<dbReference type="InterPro" id="IPR035996">
    <property type="entry name" value="4pyrrol_Methylase_sf"/>
</dbReference>
<proteinExistence type="inferred from homology"/>
<dbReference type="InterPro" id="IPR000878">
    <property type="entry name" value="4pyrrol_Mease"/>
</dbReference>
<dbReference type="PROSITE" id="PS00840">
    <property type="entry name" value="SUMT_2"/>
    <property type="match status" value="1"/>
</dbReference>
<keyword evidence="10" id="KW-1185">Reference proteome</keyword>
<keyword evidence="5" id="KW-0627">Porphyrin biosynthesis</keyword>